<proteinExistence type="predicted"/>
<keyword evidence="2" id="KW-0560">Oxidoreductase</keyword>
<feature type="domain" description="NmrA-like" evidence="3">
    <location>
        <begin position="7"/>
        <end position="106"/>
    </location>
</feature>
<dbReference type="SUPFAM" id="SSF51735">
    <property type="entry name" value="NAD(P)-binding Rossmann-fold domains"/>
    <property type="match status" value="1"/>
</dbReference>
<dbReference type="InterPro" id="IPR036291">
    <property type="entry name" value="NAD(P)-bd_dom_sf"/>
</dbReference>
<dbReference type="Pfam" id="PF05368">
    <property type="entry name" value="NmrA"/>
    <property type="match status" value="1"/>
</dbReference>
<dbReference type="Gene3D" id="3.40.50.720">
    <property type="entry name" value="NAD(P)-binding Rossmann-like Domain"/>
    <property type="match status" value="1"/>
</dbReference>
<dbReference type="GO" id="GO:0016491">
    <property type="term" value="F:oxidoreductase activity"/>
    <property type="evidence" value="ECO:0007669"/>
    <property type="project" value="UniProtKB-KW"/>
</dbReference>
<evidence type="ECO:0000259" key="3">
    <source>
        <dbReference type="Pfam" id="PF05368"/>
    </source>
</evidence>
<organism evidence="4 5">
    <name type="scientific">Chaetomium fimeti</name>
    <dbReference type="NCBI Taxonomy" id="1854472"/>
    <lineage>
        <taxon>Eukaryota</taxon>
        <taxon>Fungi</taxon>
        <taxon>Dikarya</taxon>
        <taxon>Ascomycota</taxon>
        <taxon>Pezizomycotina</taxon>
        <taxon>Sordariomycetes</taxon>
        <taxon>Sordariomycetidae</taxon>
        <taxon>Sordariales</taxon>
        <taxon>Chaetomiaceae</taxon>
        <taxon>Chaetomium</taxon>
    </lineage>
</organism>
<reference evidence="4" key="1">
    <citation type="journal article" date="2023" name="Mol. Phylogenet. Evol.">
        <title>Genome-scale phylogeny and comparative genomics of the fungal order Sordariales.</title>
        <authorList>
            <person name="Hensen N."/>
            <person name="Bonometti L."/>
            <person name="Westerberg I."/>
            <person name="Brannstrom I.O."/>
            <person name="Guillou S."/>
            <person name="Cros-Aarteil S."/>
            <person name="Calhoun S."/>
            <person name="Haridas S."/>
            <person name="Kuo A."/>
            <person name="Mondo S."/>
            <person name="Pangilinan J."/>
            <person name="Riley R."/>
            <person name="LaButti K."/>
            <person name="Andreopoulos B."/>
            <person name="Lipzen A."/>
            <person name="Chen C."/>
            <person name="Yan M."/>
            <person name="Daum C."/>
            <person name="Ng V."/>
            <person name="Clum A."/>
            <person name="Steindorff A."/>
            <person name="Ohm R.A."/>
            <person name="Martin F."/>
            <person name="Silar P."/>
            <person name="Natvig D.O."/>
            <person name="Lalanne C."/>
            <person name="Gautier V."/>
            <person name="Ament-Velasquez S.L."/>
            <person name="Kruys A."/>
            <person name="Hutchinson M.I."/>
            <person name="Powell A.J."/>
            <person name="Barry K."/>
            <person name="Miller A.N."/>
            <person name="Grigoriev I.V."/>
            <person name="Debuchy R."/>
            <person name="Gladieux P."/>
            <person name="Hiltunen Thoren M."/>
            <person name="Johannesson H."/>
        </authorList>
    </citation>
    <scope>NUCLEOTIDE SEQUENCE</scope>
    <source>
        <strain evidence="4">CBS 168.71</strain>
    </source>
</reference>
<accession>A0AAE0LNW3</accession>
<reference evidence="4" key="2">
    <citation type="submission" date="2023-06" db="EMBL/GenBank/DDBJ databases">
        <authorList>
            <consortium name="Lawrence Berkeley National Laboratory"/>
            <person name="Haridas S."/>
            <person name="Hensen N."/>
            <person name="Bonometti L."/>
            <person name="Westerberg I."/>
            <person name="Brannstrom I.O."/>
            <person name="Guillou S."/>
            <person name="Cros-Aarteil S."/>
            <person name="Calhoun S."/>
            <person name="Kuo A."/>
            <person name="Mondo S."/>
            <person name="Pangilinan J."/>
            <person name="Riley R."/>
            <person name="Labutti K."/>
            <person name="Andreopoulos B."/>
            <person name="Lipzen A."/>
            <person name="Chen C."/>
            <person name="Yanf M."/>
            <person name="Daum C."/>
            <person name="Ng V."/>
            <person name="Clum A."/>
            <person name="Steindorff A."/>
            <person name="Ohm R."/>
            <person name="Martin F."/>
            <person name="Silar P."/>
            <person name="Natvig D."/>
            <person name="Lalanne C."/>
            <person name="Gautier V."/>
            <person name="Ament-Velasquez S.L."/>
            <person name="Kruys A."/>
            <person name="Hutchinson M.I."/>
            <person name="Powell A.J."/>
            <person name="Barry K."/>
            <person name="Miller A.N."/>
            <person name="Grigoriev I.V."/>
            <person name="Debuchy R."/>
            <person name="Gladieux P."/>
            <person name="Thoren M.H."/>
            <person name="Johannesson H."/>
        </authorList>
    </citation>
    <scope>NUCLEOTIDE SEQUENCE</scope>
    <source>
        <strain evidence="4">CBS 168.71</strain>
    </source>
</reference>
<dbReference type="PANTHER" id="PTHR47706">
    <property type="entry name" value="NMRA-LIKE FAMILY PROTEIN"/>
    <property type="match status" value="1"/>
</dbReference>
<dbReference type="EMBL" id="JAUEPN010000008">
    <property type="protein sequence ID" value="KAK3292007.1"/>
    <property type="molecule type" value="Genomic_DNA"/>
</dbReference>
<dbReference type="RefSeq" id="XP_062655521.1">
    <property type="nucleotide sequence ID" value="XM_062807777.1"/>
</dbReference>
<name>A0AAE0LNW3_9PEZI</name>
<evidence type="ECO:0000313" key="5">
    <source>
        <dbReference type="Proteomes" id="UP001278766"/>
    </source>
</evidence>
<sequence length="325" mass="35187">MSTKPLERVTVIGASGRIGGAFAKALVATGKHTVTALTRAGSASKLPAGVKAVEVDYDDEAALVAALQGQQFLAITLGVAAPEDLHGKIVTAAGKAGVPYVMPNVYGYPQPAAPRPHDMYSGFAIERVRQVVDTGVSSPVTMSSGFWYEWSLALGQQWFGFEIRDRRVTFFDDGRRTVTASTWDQCGRAFAALLSLPETGASPALADFKGGMLLVDSFRVSQRDMLDSLHRVLGTSDADWEILYEPVVKRVQEGIVQMKQGDRHGFAKALYGDIFDATNDASDYAATRKTATQILGLPKEDLDEATKRTVDMVLNDWTPFSDTKM</sequence>
<evidence type="ECO:0000313" key="4">
    <source>
        <dbReference type="EMBL" id="KAK3292007.1"/>
    </source>
</evidence>
<gene>
    <name evidence="4" type="ORF">B0H64DRAFT_468915</name>
</gene>
<dbReference type="InterPro" id="IPR008030">
    <property type="entry name" value="NmrA-like"/>
</dbReference>
<keyword evidence="5" id="KW-1185">Reference proteome</keyword>
<dbReference type="InterPro" id="IPR051609">
    <property type="entry name" value="NmrA/Isoflavone_reductase-like"/>
</dbReference>
<keyword evidence="1" id="KW-0521">NADP</keyword>
<protein>
    <recommendedName>
        <fullName evidence="3">NmrA-like domain-containing protein</fullName>
    </recommendedName>
</protein>
<dbReference type="Proteomes" id="UP001278766">
    <property type="component" value="Unassembled WGS sequence"/>
</dbReference>
<dbReference type="GeneID" id="87844725"/>
<comment type="caution">
    <text evidence="4">The sequence shown here is derived from an EMBL/GenBank/DDBJ whole genome shotgun (WGS) entry which is preliminary data.</text>
</comment>
<evidence type="ECO:0000256" key="1">
    <source>
        <dbReference type="ARBA" id="ARBA00022857"/>
    </source>
</evidence>
<dbReference type="PANTHER" id="PTHR47706:SF7">
    <property type="entry name" value="CIPA-LIKE, PUTATIVE (AFU_ORTHOLOGUE AFUA_1G01630)-RELATED"/>
    <property type="match status" value="1"/>
</dbReference>
<dbReference type="AlphaFoldDB" id="A0AAE0LNW3"/>
<evidence type="ECO:0000256" key="2">
    <source>
        <dbReference type="ARBA" id="ARBA00023002"/>
    </source>
</evidence>